<reference evidence="3 4" key="1">
    <citation type="submission" date="2014-03" db="EMBL/GenBank/DDBJ databases">
        <title>Complete genome sequence of Pseudomonas stutzeri 19SMN4.</title>
        <authorList>
            <person name="Brunet-Galmes I."/>
            <person name="Nogales B."/>
            <person name="Busquets A."/>
            <person name="Pena A."/>
            <person name="Gomila M."/>
            <person name="Garcia-Valdes E."/>
            <person name="Lalucat J."/>
            <person name="Bennasar A."/>
            <person name="Bosch R."/>
        </authorList>
    </citation>
    <scope>NUCLEOTIDE SEQUENCE [LARGE SCALE GENOMIC DNA]</scope>
    <source>
        <strain evidence="3 4">19SMN4</strain>
    </source>
</reference>
<keyword evidence="1" id="KW-0479">Metal-binding</keyword>
<dbReference type="InterPro" id="IPR000923">
    <property type="entry name" value="BlueCu_1"/>
</dbReference>
<name>A0A023WSQ7_STUST</name>
<dbReference type="PATRIC" id="fig|316.105.peg.1865"/>
<evidence type="ECO:0000256" key="2">
    <source>
        <dbReference type="ARBA" id="ARBA00023008"/>
    </source>
</evidence>
<dbReference type="InterPro" id="IPR008972">
    <property type="entry name" value="Cupredoxin"/>
</dbReference>
<dbReference type="SUPFAM" id="SSF49503">
    <property type="entry name" value="Cupredoxins"/>
    <property type="match status" value="1"/>
</dbReference>
<dbReference type="Pfam" id="PF00127">
    <property type="entry name" value="Copper-bind"/>
    <property type="match status" value="1"/>
</dbReference>
<dbReference type="PANTHER" id="PTHR38439:SF3">
    <property type="entry name" value="COPPER-RESISTANT CUPROPROTEIN COPI"/>
    <property type="match status" value="1"/>
</dbReference>
<sequence>MKIKFVSFFSAMGLIFSATAAMAGPDHGHAYDFGQPGDPQAVDRTIELRMGDNFFDLGAIEVKAGETIRFVLHNDGALLHEFNLGDAATHAAHREEMTAMFQTGALTPTGAHDMSNIGHDMGNKSAVMEHDDPNSVLIEPGAREELIWAFSKATGLEFACNIPGHYQAGMVGKVEIR</sequence>
<evidence type="ECO:0000313" key="4">
    <source>
        <dbReference type="Proteomes" id="UP000025238"/>
    </source>
</evidence>
<dbReference type="AlphaFoldDB" id="A0A023WSQ7"/>
<accession>A0A023WSQ7</accession>
<dbReference type="RefSeq" id="WP_038659352.1">
    <property type="nucleotide sequence ID" value="NZ_CP011854.1"/>
</dbReference>
<dbReference type="Gene3D" id="2.60.40.420">
    <property type="entry name" value="Cupredoxins - blue copper proteins"/>
    <property type="match status" value="1"/>
</dbReference>
<evidence type="ECO:0000256" key="1">
    <source>
        <dbReference type="ARBA" id="ARBA00022723"/>
    </source>
</evidence>
<dbReference type="PANTHER" id="PTHR38439">
    <property type="entry name" value="AURACYANIN-B"/>
    <property type="match status" value="1"/>
</dbReference>
<keyword evidence="2" id="KW-0186">Copper</keyword>
<dbReference type="GO" id="GO:0009055">
    <property type="term" value="F:electron transfer activity"/>
    <property type="evidence" value="ECO:0007669"/>
    <property type="project" value="InterPro"/>
</dbReference>
<dbReference type="InterPro" id="IPR050845">
    <property type="entry name" value="Cu-binding_ET"/>
</dbReference>
<dbReference type="EMBL" id="CP007509">
    <property type="protein sequence ID" value="AHY42725.1"/>
    <property type="molecule type" value="Genomic_DNA"/>
</dbReference>
<organism evidence="3 4">
    <name type="scientific">Stutzerimonas stutzeri</name>
    <name type="common">Pseudomonas stutzeri</name>
    <dbReference type="NCBI Taxonomy" id="316"/>
    <lineage>
        <taxon>Bacteria</taxon>
        <taxon>Pseudomonadati</taxon>
        <taxon>Pseudomonadota</taxon>
        <taxon>Gammaproteobacteria</taxon>
        <taxon>Pseudomonadales</taxon>
        <taxon>Pseudomonadaceae</taxon>
        <taxon>Stutzerimonas</taxon>
    </lineage>
</organism>
<dbReference type="GO" id="GO:0005507">
    <property type="term" value="F:copper ion binding"/>
    <property type="evidence" value="ECO:0007669"/>
    <property type="project" value="InterPro"/>
</dbReference>
<proteinExistence type="predicted"/>
<gene>
    <name evidence="3" type="ORF">UIB01_09600</name>
</gene>
<dbReference type="KEGG" id="pstu:UIB01_09600"/>
<protein>
    <submittedName>
        <fullName evidence="3">Plastocyanin</fullName>
    </submittedName>
</protein>
<dbReference type="Proteomes" id="UP000025238">
    <property type="component" value="Chromosome"/>
</dbReference>
<evidence type="ECO:0000313" key="3">
    <source>
        <dbReference type="EMBL" id="AHY42725.1"/>
    </source>
</evidence>